<keyword evidence="9" id="KW-0573">Peptidoglycan synthesis</keyword>
<dbReference type="GO" id="GO:0015648">
    <property type="term" value="F:lipid-linked peptidoglycan transporter activity"/>
    <property type="evidence" value="ECO:0007669"/>
    <property type="project" value="TreeGrafter"/>
</dbReference>
<evidence type="ECO:0000256" key="11">
    <source>
        <dbReference type="ARBA" id="ARBA00023136"/>
    </source>
</evidence>
<dbReference type="InterPro" id="IPR001182">
    <property type="entry name" value="FtsW/RodA"/>
</dbReference>
<feature type="compositionally biased region" description="Basic residues" evidence="21">
    <location>
        <begin position="376"/>
        <end position="394"/>
    </location>
</feature>
<dbReference type="InterPro" id="IPR018365">
    <property type="entry name" value="Cell_cycle_FtsW-rel_CS"/>
</dbReference>
<dbReference type="GO" id="GO:0008360">
    <property type="term" value="P:regulation of cell shape"/>
    <property type="evidence" value="ECO:0007669"/>
    <property type="project" value="UniProtKB-KW"/>
</dbReference>
<feature type="transmembrane region" description="Helical" evidence="22">
    <location>
        <begin position="111"/>
        <end position="135"/>
    </location>
</feature>
<evidence type="ECO:0000256" key="21">
    <source>
        <dbReference type="SAM" id="MobiDB-lite"/>
    </source>
</evidence>
<dbReference type="Pfam" id="PF01098">
    <property type="entry name" value="FTSW_RODA_SPOVE"/>
    <property type="match status" value="1"/>
</dbReference>
<evidence type="ECO:0000256" key="15">
    <source>
        <dbReference type="ARBA" id="ARBA00033270"/>
    </source>
</evidence>
<dbReference type="GO" id="GO:0032153">
    <property type="term" value="C:cell division site"/>
    <property type="evidence" value="ECO:0007669"/>
    <property type="project" value="TreeGrafter"/>
</dbReference>
<dbReference type="EC" id="2.4.99.28" evidence="19"/>
<keyword evidence="13" id="KW-0961">Cell wall biogenesis/degradation</keyword>
<feature type="transmembrane region" description="Helical" evidence="22">
    <location>
        <begin position="52"/>
        <end position="70"/>
    </location>
</feature>
<evidence type="ECO:0000256" key="3">
    <source>
        <dbReference type="ARBA" id="ARBA00022475"/>
    </source>
</evidence>
<keyword evidence="4" id="KW-0132">Cell division</keyword>
<dbReference type="EMBL" id="AATS01000009">
    <property type="protein sequence ID" value="EAU54394.1"/>
    <property type="molecule type" value="Genomic_DNA"/>
</dbReference>
<dbReference type="Proteomes" id="UP000005297">
    <property type="component" value="Unassembled WGS sequence"/>
</dbReference>
<evidence type="ECO:0000256" key="10">
    <source>
        <dbReference type="ARBA" id="ARBA00022989"/>
    </source>
</evidence>
<evidence type="ECO:0000256" key="7">
    <source>
        <dbReference type="ARBA" id="ARBA00022692"/>
    </source>
</evidence>
<dbReference type="PANTHER" id="PTHR30474:SF2">
    <property type="entry name" value="PEPTIDOGLYCAN GLYCOSYLTRANSFERASE FTSW-RELATED"/>
    <property type="match status" value="1"/>
</dbReference>
<sequence length="416" mass="45348">MSRAMKKATGRLLPPDAVLLACVLVLLSFSVLMVYSTSVSVAEVRYHDPLRIIGHWLFYIPVGLGIMWTLSRIDVNWWRVIALPVLGLGMALMVAVLIPGVGREINGAQRWFSLFGLTLQPVELLKPAVIIYMAYYMGSFPERLQHFSSGLAPMLVVLGTALGLLLLQPDFGSAVLLSAACFSMWFVGGVPIKHLLMMIGTFIPLATLAVIFEPYRMQRMVSFLEPWQDPYGSGYQLIQSMIAFGSGGLFGAGLGQGVQKLFYLPEVFTDFISASIGEELGMMGMLLMLSVFAVLLGRGIWMAIVQEDMFSRLIILGCMMCIGVALFINLGAAMGMLPTKGMPLPFVSYGGSALIGESMLIGLVLSIQRHGAGNVRLKKQSGRRQTGRAGKKKHEANTVPAMRSAQPAHDGLEHLF</sequence>
<name>Q0EYH3_9PROT</name>
<feature type="transmembrane region" description="Helical" evidence="22">
    <location>
        <begin position="283"/>
        <end position="301"/>
    </location>
</feature>
<feature type="transmembrane region" description="Helical" evidence="22">
    <location>
        <begin position="235"/>
        <end position="254"/>
    </location>
</feature>
<evidence type="ECO:0000256" key="2">
    <source>
        <dbReference type="ARBA" id="ARBA00004752"/>
    </source>
</evidence>
<evidence type="ECO:0000256" key="5">
    <source>
        <dbReference type="ARBA" id="ARBA00022676"/>
    </source>
</evidence>
<keyword evidence="7 22" id="KW-0812">Transmembrane</keyword>
<evidence type="ECO:0000256" key="8">
    <source>
        <dbReference type="ARBA" id="ARBA00022960"/>
    </source>
</evidence>
<dbReference type="GO" id="GO:0008955">
    <property type="term" value="F:peptidoglycan glycosyltransferase activity"/>
    <property type="evidence" value="ECO:0007669"/>
    <property type="project" value="UniProtKB-EC"/>
</dbReference>
<evidence type="ECO:0000256" key="17">
    <source>
        <dbReference type="ARBA" id="ARBA00041185"/>
    </source>
</evidence>
<dbReference type="PANTHER" id="PTHR30474">
    <property type="entry name" value="CELL CYCLE PROTEIN"/>
    <property type="match status" value="1"/>
</dbReference>
<dbReference type="InterPro" id="IPR013437">
    <property type="entry name" value="FtsW"/>
</dbReference>
<feature type="transmembrane region" description="Helical" evidence="22">
    <location>
        <begin position="195"/>
        <end position="215"/>
    </location>
</feature>
<organism evidence="23 24">
    <name type="scientific">Mariprofundus ferrooxydans PV-1</name>
    <dbReference type="NCBI Taxonomy" id="314345"/>
    <lineage>
        <taxon>Bacteria</taxon>
        <taxon>Pseudomonadati</taxon>
        <taxon>Pseudomonadota</taxon>
        <taxon>Candidatius Mariprofundia</taxon>
        <taxon>Mariprofundales</taxon>
        <taxon>Mariprofundaceae</taxon>
        <taxon>Mariprofundus</taxon>
    </lineage>
</organism>
<gene>
    <name evidence="23" type="ORF">SPV1_00405</name>
</gene>
<feature type="transmembrane region" description="Helical" evidence="22">
    <location>
        <begin position="77"/>
        <end position="99"/>
    </location>
</feature>
<evidence type="ECO:0000256" key="16">
    <source>
        <dbReference type="ARBA" id="ARBA00038053"/>
    </source>
</evidence>
<comment type="caution">
    <text evidence="23">The sequence shown here is derived from an EMBL/GenBank/DDBJ whole genome shotgun (WGS) entry which is preliminary data.</text>
</comment>
<dbReference type="GO" id="GO:0051301">
    <property type="term" value="P:cell division"/>
    <property type="evidence" value="ECO:0007669"/>
    <property type="project" value="UniProtKB-KW"/>
</dbReference>
<keyword evidence="5" id="KW-0328">Glycosyltransferase</keyword>
<keyword evidence="10 22" id="KW-1133">Transmembrane helix</keyword>
<evidence type="ECO:0000256" key="18">
    <source>
        <dbReference type="ARBA" id="ARBA00041418"/>
    </source>
</evidence>
<dbReference type="AlphaFoldDB" id="Q0EYH3"/>
<dbReference type="STRING" id="314344.AL013_07805"/>
<dbReference type="GO" id="GO:0005886">
    <property type="term" value="C:plasma membrane"/>
    <property type="evidence" value="ECO:0007669"/>
    <property type="project" value="UniProtKB-SubCell"/>
</dbReference>
<proteinExistence type="inferred from homology"/>
<evidence type="ECO:0000256" key="22">
    <source>
        <dbReference type="SAM" id="Phobius"/>
    </source>
</evidence>
<dbReference type="RefSeq" id="WP_009851848.1">
    <property type="nucleotide sequence ID" value="NZ_DS022296.1"/>
</dbReference>
<dbReference type="PROSITE" id="PS00428">
    <property type="entry name" value="FTSW_RODA_SPOVE"/>
    <property type="match status" value="1"/>
</dbReference>
<evidence type="ECO:0000313" key="24">
    <source>
        <dbReference type="Proteomes" id="UP000005297"/>
    </source>
</evidence>
<evidence type="ECO:0000256" key="9">
    <source>
        <dbReference type="ARBA" id="ARBA00022984"/>
    </source>
</evidence>
<dbReference type="eggNOG" id="COG0772">
    <property type="taxonomic scope" value="Bacteria"/>
</dbReference>
<feature type="region of interest" description="Disordered" evidence="21">
    <location>
        <begin position="376"/>
        <end position="416"/>
    </location>
</feature>
<protein>
    <recommendedName>
        <fullName evidence="17">Probable peptidoglycan glycosyltransferase FtsW</fullName>
        <ecNumber evidence="19">2.4.99.28</ecNumber>
    </recommendedName>
    <alternativeName>
        <fullName evidence="18">Cell division protein FtsW</fullName>
    </alternativeName>
    <alternativeName>
        <fullName evidence="15">Cell wall polymerase</fullName>
    </alternativeName>
    <alternativeName>
        <fullName evidence="14">Peptidoglycan polymerase</fullName>
    </alternativeName>
</protein>
<reference evidence="23 24" key="1">
    <citation type="submission" date="2006-09" db="EMBL/GenBank/DDBJ databases">
        <authorList>
            <person name="Emerson D."/>
            <person name="Ferriera S."/>
            <person name="Johnson J."/>
            <person name="Kravitz S."/>
            <person name="Halpern A."/>
            <person name="Remington K."/>
            <person name="Beeson K."/>
            <person name="Tran B."/>
            <person name="Rogers Y.-H."/>
            <person name="Friedman R."/>
            <person name="Venter J.C."/>
        </authorList>
    </citation>
    <scope>NUCLEOTIDE SEQUENCE [LARGE SCALE GENOMIC DNA]</scope>
    <source>
        <strain evidence="23 24">PV-1</strain>
    </source>
</reference>
<dbReference type="OrthoDB" id="5288990at2"/>
<evidence type="ECO:0000313" key="23">
    <source>
        <dbReference type="EMBL" id="EAU54394.1"/>
    </source>
</evidence>
<dbReference type="FunCoup" id="Q0EYH3">
    <property type="interactions" value="195"/>
</dbReference>
<dbReference type="GO" id="GO:0071555">
    <property type="term" value="P:cell wall organization"/>
    <property type="evidence" value="ECO:0007669"/>
    <property type="project" value="UniProtKB-KW"/>
</dbReference>
<keyword evidence="11 22" id="KW-0472">Membrane</keyword>
<feature type="transmembrane region" description="Helical" evidence="22">
    <location>
        <begin position="346"/>
        <end position="367"/>
    </location>
</feature>
<dbReference type="HOGENOM" id="CLU_029243_0_1_0"/>
<feature type="transmembrane region" description="Helical" evidence="22">
    <location>
        <begin position="313"/>
        <end position="334"/>
    </location>
</feature>
<keyword evidence="3" id="KW-1003">Cell membrane</keyword>
<accession>Q0EYH3</accession>
<feature type="transmembrane region" description="Helical" evidence="22">
    <location>
        <begin position="147"/>
        <end position="165"/>
    </location>
</feature>
<evidence type="ECO:0000256" key="19">
    <source>
        <dbReference type="ARBA" id="ARBA00044770"/>
    </source>
</evidence>
<keyword evidence="8" id="KW-0133">Cell shape</keyword>
<keyword evidence="12" id="KW-0131">Cell cycle</keyword>
<comment type="subcellular location">
    <subcellularLocation>
        <location evidence="1">Cell membrane</location>
        <topology evidence="1">Multi-pass membrane protein</topology>
    </subcellularLocation>
</comment>
<comment type="similarity">
    <text evidence="16">Belongs to the SEDS family. FtsW subfamily.</text>
</comment>
<evidence type="ECO:0000256" key="4">
    <source>
        <dbReference type="ARBA" id="ARBA00022618"/>
    </source>
</evidence>
<dbReference type="NCBIfam" id="TIGR02614">
    <property type="entry name" value="ftsW"/>
    <property type="match status" value="1"/>
</dbReference>
<dbReference type="GO" id="GO:0009252">
    <property type="term" value="P:peptidoglycan biosynthetic process"/>
    <property type="evidence" value="ECO:0007669"/>
    <property type="project" value="UniProtKB-KW"/>
</dbReference>
<evidence type="ECO:0000256" key="14">
    <source>
        <dbReference type="ARBA" id="ARBA00032370"/>
    </source>
</evidence>
<evidence type="ECO:0000256" key="12">
    <source>
        <dbReference type="ARBA" id="ARBA00023306"/>
    </source>
</evidence>
<evidence type="ECO:0000256" key="1">
    <source>
        <dbReference type="ARBA" id="ARBA00004651"/>
    </source>
</evidence>
<evidence type="ECO:0000256" key="6">
    <source>
        <dbReference type="ARBA" id="ARBA00022679"/>
    </source>
</evidence>
<evidence type="ECO:0000256" key="13">
    <source>
        <dbReference type="ARBA" id="ARBA00023316"/>
    </source>
</evidence>
<keyword evidence="6" id="KW-0808">Transferase</keyword>
<dbReference type="InParanoid" id="Q0EYH3"/>
<comment type="catalytic activity">
    <reaction evidence="20">
        <text>[GlcNAc-(1-&gt;4)-Mur2Ac(oyl-L-Ala-gamma-D-Glu-L-Lys-D-Ala-D-Ala)](n)-di-trans,octa-cis-undecaprenyl diphosphate + beta-D-GlcNAc-(1-&gt;4)-Mur2Ac(oyl-L-Ala-gamma-D-Glu-L-Lys-D-Ala-D-Ala)-di-trans,octa-cis-undecaprenyl diphosphate = [GlcNAc-(1-&gt;4)-Mur2Ac(oyl-L-Ala-gamma-D-Glu-L-Lys-D-Ala-D-Ala)](n+1)-di-trans,octa-cis-undecaprenyl diphosphate + di-trans,octa-cis-undecaprenyl diphosphate + H(+)</text>
        <dbReference type="Rhea" id="RHEA:23708"/>
        <dbReference type="Rhea" id="RHEA-COMP:9602"/>
        <dbReference type="Rhea" id="RHEA-COMP:9603"/>
        <dbReference type="ChEBI" id="CHEBI:15378"/>
        <dbReference type="ChEBI" id="CHEBI:58405"/>
        <dbReference type="ChEBI" id="CHEBI:60033"/>
        <dbReference type="ChEBI" id="CHEBI:78435"/>
        <dbReference type="EC" id="2.4.99.28"/>
    </reaction>
</comment>
<comment type="pathway">
    <text evidence="2">Cell wall biogenesis; peptidoglycan biosynthesis.</text>
</comment>
<evidence type="ECO:0000256" key="20">
    <source>
        <dbReference type="ARBA" id="ARBA00049902"/>
    </source>
</evidence>
<keyword evidence="24" id="KW-1185">Reference proteome</keyword>